<proteinExistence type="predicted"/>
<evidence type="ECO:0000313" key="1">
    <source>
        <dbReference type="EMBL" id="SJL14580.1"/>
    </source>
</evidence>
<gene>
    <name evidence="1" type="ORF">ARMOST_18043</name>
</gene>
<reference evidence="2" key="1">
    <citation type="journal article" date="2017" name="Nat. Ecol. Evol.">
        <title>Genome expansion and lineage-specific genetic innovations in the forest pathogenic fungi Armillaria.</title>
        <authorList>
            <person name="Sipos G."/>
            <person name="Prasanna A.N."/>
            <person name="Walter M.C."/>
            <person name="O'Connor E."/>
            <person name="Balint B."/>
            <person name="Krizsan K."/>
            <person name="Kiss B."/>
            <person name="Hess J."/>
            <person name="Varga T."/>
            <person name="Slot J."/>
            <person name="Riley R."/>
            <person name="Boka B."/>
            <person name="Rigling D."/>
            <person name="Barry K."/>
            <person name="Lee J."/>
            <person name="Mihaltcheva S."/>
            <person name="LaButti K."/>
            <person name="Lipzen A."/>
            <person name="Waldron R."/>
            <person name="Moloney N.M."/>
            <person name="Sperisen C."/>
            <person name="Kredics L."/>
            <person name="Vagvoelgyi C."/>
            <person name="Patrignani A."/>
            <person name="Fitzpatrick D."/>
            <person name="Nagy I."/>
            <person name="Doyle S."/>
            <person name="Anderson J.B."/>
            <person name="Grigoriev I.V."/>
            <person name="Gueldener U."/>
            <person name="Muensterkoetter M."/>
            <person name="Nagy L.G."/>
        </authorList>
    </citation>
    <scope>NUCLEOTIDE SEQUENCE [LARGE SCALE GENOMIC DNA]</scope>
    <source>
        <strain evidence="2">C18/9</strain>
    </source>
</reference>
<dbReference type="AlphaFoldDB" id="A0A284S0N4"/>
<dbReference type="EMBL" id="FUEG01000024">
    <property type="protein sequence ID" value="SJL14580.1"/>
    <property type="molecule type" value="Genomic_DNA"/>
</dbReference>
<organism evidence="1 2">
    <name type="scientific">Armillaria ostoyae</name>
    <name type="common">Armillaria root rot fungus</name>
    <dbReference type="NCBI Taxonomy" id="47428"/>
    <lineage>
        <taxon>Eukaryota</taxon>
        <taxon>Fungi</taxon>
        <taxon>Dikarya</taxon>
        <taxon>Basidiomycota</taxon>
        <taxon>Agaricomycotina</taxon>
        <taxon>Agaricomycetes</taxon>
        <taxon>Agaricomycetidae</taxon>
        <taxon>Agaricales</taxon>
        <taxon>Marasmiineae</taxon>
        <taxon>Physalacriaceae</taxon>
        <taxon>Armillaria</taxon>
    </lineage>
</organism>
<keyword evidence="2" id="KW-1185">Reference proteome</keyword>
<dbReference type="Proteomes" id="UP000219338">
    <property type="component" value="Unassembled WGS sequence"/>
</dbReference>
<name>A0A284S0N4_ARMOS</name>
<protein>
    <submittedName>
        <fullName evidence="1">Uncharacterized protein</fullName>
    </submittedName>
</protein>
<evidence type="ECO:0000313" key="2">
    <source>
        <dbReference type="Proteomes" id="UP000219338"/>
    </source>
</evidence>
<accession>A0A284S0N4</accession>
<sequence length="184" mass="20805">MRHSFYIRLRVVRRSLRLGRLLVSKHKYHPLVLSVQSINVLKIPIRSLRGLGGGAFSLPPRFLRAYVILTRQFSASIDAVGFVCPPPSTFSAFGNAKYAASGREHYYHRRRSQPLFLGGNDVLIDWPVGFDPPQFARRPELDQRPKTTPVTLNTSSFTKSITSVAVWLVSAESQRFSTVHRGQK</sequence>